<dbReference type="GO" id="GO:0005789">
    <property type="term" value="C:endoplasmic reticulum membrane"/>
    <property type="evidence" value="ECO:0007669"/>
    <property type="project" value="TreeGrafter"/>
</dbReference>
<protein>
    <submittedName>
        <fullName evidence="12">V-SNARE</fullName>
    </submittedName>
</protein>
<evidence type="ECO:0000256" key="8">
    <source>
        <dbReference type="ARBA" id="ARBA00023136"/>
    </source>
</evidence>
<name>A0A0F7SE50_PHARH</name>
<dbReference type="GO" id="GO:0005829">
    <property type="term" value="C:cytosol"/>
    <property type="evidence" value="ECO:0007669"/>
    <property type="project" value="GOC"/>
</dbReference>
<evidence type="ECO:0000256" key="6">
    <source>
        <dbReference type="ARBA" id="ARBA00022989"/>
    </source>
</evidence>
<dbReference type="InterPro" id="IPR010989">
    <property type="entry name" value="SNARE"/>
</dbReference>
<dbReference type="EMBL" id="LN483116">
    <property type="protein sequence ID" value="CDZ96216.1"/>
    <property type="molecule type" value="Genomic_DNA"/>
</dbReference>
<evidence type="ECO:0000256" key="2">
    <source>
        <dbReference type="ARBA" id="ARBA00006108"/>
    </source>
</evidence>
<evidence type="ECO:0000256" key="5">
    <source>
        <dbReference type="ARBA" id="ARBA00022927"/>
    </source>
</evidence>
<evidence type="ECO:0000256" key="9">
    <source>
        <dbReference type="SAM" id="Coils"/>
    </source>
</evidence>
<keyword evidence="3" id="KW-0813">Transport</keyword>
<dbReference type="InterPro" id="IPR007705">
    <property type="entry name" value="Vesicle_trsprt_v-SNARE_N"/>
</dbReference>
<dbReference type="CDD" id="cd15862">
    <property type="entry name" value="SNARE_Vti1"/>
    <property type="match status" value="1"/>
</dbReference>
<dbReference type="GO" id="GO:0031201">
    <property type="term" value="C:SNARE complex"/>
    <property type="evidence" value="ECO:0007669"/>
    <property type="project" value="TreeGrafter"/>
</dbReference>
<evidence type="ECO:0000256" key="4">
    <source>
        <dbReference type="ARBA" id="ARBA00022692"/>
    </source>
</evidence>
<accession>A0A0F7SE50</accession>
<comment type="similarity">
    <text evidence="2">Belongs to the VTI1 family.</text>
</comment>
<dbReference type="PANTHER" id="PTHR21230:SF26">
    <property type="entry name" value="VESICLE TRANSPORT THROUGH INTERACTION WITH T-SNARES HOMOLOG 1A"/>
    <property type="match status" value="1"/>
</dbReference>
<reference evidence="12" key="1">
    <citation type="submission" date="2014-08" db="EMBL/GenBank/DDBJ databases">
        <authorList>
            <person name="Sharma Rahul"/>
            <person name="Thines Marco"/>
        </authorList>
    </citation>
    <scope>NUCLEOTIDE SEQUENCE</scope>
</reference>
<organism evidence="12">
    <name type="scientific">Phaffia rhodozyma</name>
    <name type="common">Yeast</name>
    <name type="synonym">Xanthophyllomyces dendrorhous</name>
    <dbReference type="NCBI Taxonomy" id="264483"/>
    <lineage>
        <taxon>Eukaryota</taxon>
        <taxon>Fungi</taxon>
        <taxon>Dikarya</taxon>
        <taxon>Basidiomycota</taxon>
        <taxon>Agaricomycotina</taxon>
        <taxon>Tremellomycetes</taxon>
        <taxon>Cystofilobasidiales</taxon>
        <taxon>Mrakiaceae</taxon>
        <taxon>Phaffia</taxon>
    </lineage>
</organism>
<proteinExistence type="inferred from homology"/>
<sequence>MSLFLPYSDDTLIQVDNIHGHPFVSHLAGILMRTFSNHQPLPVSAHTMDQSPASLFESYSHDFQQLVNKLTFQLETESKGLTGEPLKALIRRSEAELEEGEEIISQMEVELPSIPQSIRSKYTLNFKSYKAQLEKLRKQFRDAKQAVLRSDLLGNTDASLRDDPYSDSPTDYSQRTRLLQGTERLADGSRRLEESHRLALETESVGADILRNLRGQREQIEHSRDVLASADTSIDRASGTLKKMIFRMYQQHFLTYGIIAILVFLIIIVVWGKLKG</sequence>
<dbReference type="SUPFAM" id="SSF47661">
    <property type="entry name" value="t-snare proteins"/>
    <property type="match status" value="1"/>
</dbReference>
<dbReference type="InterPro" id="IPR000727">
    <property type="entry name" value="T_SNARE_dom"/>
</dbReference>
<evidence type="ECO:0000256" key="7">
    <source>
        <dbReference type="ARBA" id="ARBA00023054"/>
    </source>
</evidence>
<dbReference type="Gene3D" id="1.20.5.110">
    <property type="match status" value="1"/>
</dbReference>
<dbReference type="GO" id="GO:0000149">
    <property type="term" value="F:SNARE binding"/>
    <property type="evidence" value="ECO:0007669"/>
    <property type="project" value="TreeGrafter"/>
</dbReference>
<dbReference type="Pfam" id="PF05008">
    <property type="entry name" value="V-SNARE"/>
    <property type="match status" value="1"/>
</dbReference>
<keyword evidence="7 9" id="KW-0175">Coiled coil</keyword>
<dbReference type="GO" id="GO:0048280">
    <property type="term" value="P:vesicle fusion with Golgi apparatus"/>
    <property type="evidence" value="ECO:0007669"/>
    <property type="project" value="TreeGrafter"/>
</dbReference>
<keyword evidence="4 10" id="KW-0812">Transmembrane</keyword>
<dbReference type="Gene3D" id="1.20.58.400">
    <property type="entry name" value="t-snare proteins"/>
    <property type="match status" value="1"/>
</dbReference>
<dbReference type="GO" id="GO:0005484">
    <property type="term" value="F:SNAP receptor activity"/>
    <property type="evidence" value="ECO:0007669"/>
    <property type="project" value="TreeGrafter"/>
</dbReference>
<keyword evidence="6 10" id="KW-1133">Transmembrane helix</keyword>
<evidence type="ECO:0000256" key="1">
    <source>
        <dbReference type="ARBA" id="ARBA00004211"/>
    </source>
</evidence>
<dbReference type="GO" id="GO:0006891">
    <property type="term" value="P:intra-Golgi vesicle-mediated transport"/>
    <property type="evidence" value="ECO:0007669"/>
    <property type="project" value="TreeGrafter"/>
</dbReference>
<feature type="domain" description="T-SNARE coiled-coil homology" evidence="11">
    <location>
        <begin position="177"/>
        <end position="244"/>
    </location>
</feature>
<dbReference type="AlphaFoldDB" id="A0A0F7SE50"/>
<dbReference type="SUPFAM" id="SSF58038">
    <property type="entry name" value="SNARE fusion complex"/>
    <property type="match status" value="1"/>
</dbReference>
<dbReference type="GO" id="GO:0042147">
    <property type="term" value="P:retrograde transport, endosome to Golgi"/>
    <property type="evidence" value="ECO:0007669"/>
    <property type="project" value="TreeGrafter"/>
</dbReference>
<dbReference type="GO" id="GO:0016236">
    <property type="term" value="P:macroautophagy"/>
    <property type="evidence" value="ECO:0007669"/>
    <property type="project" value="TreeGrafter"/>
</dbReference>
<keyword evidence="8 10" id="KW-0472">Membrane</keyword>
<dbReference type="FunFam" id="1.20.5.110:FF:000002">
    <property type="entry name" value="Vesicle transport through interaction with t-SNAREsB"/>
    <property type="match status" value="1"/>
</dbReference>
<evidence type="ECO:0000256" key="10">
    <source>
        <dbReference type="SAM" id="Phobius"/>
    </source>
</evidence>
<evidence type="ECO:0000256" key="3">
    <source>
        <dbReference type="ARBA" id="ARBA00022448"/>
    </source>
</evidence>
<dbReference type="PANTHER" id="PTHR21230">
    <property type="entry name" value="VESICLE TRANSPORT V-SNARE PROTEIN VTI1-RELATED"/>
    <property type="match status" value="1"/>
</dbReference>
<dbReference type="InterPro" id="IPR038407">
    <property type="entry name" value="v-SNARE_N_sf"/>
</dbReference>
<dbReference type="GO" id="GO:0005794">
    <property type="term" value="C:Golgi apparatus"/>
    <property type="evidence" value="ECO:0007669"/>
    <property type="project" value="TreeGrafter"/>
</dbReference>
<dbReference type="GO" id="GO:0006896">
    <property type="term" value="P:Golgi to vacuole transport"/>
    <property type="evidence" value="ECO:0007669"/>
    <property type="project" value="TreeGrafter"/>
</dbReference>
<feature type="transmembrane region" description="Helical" evidence="10">
    <location>
        <begin position="253"/>
        <end position="272"/>
    </location>
</feature>
<evidence type="ECO:0000313" key="12">
    <source>
        <dbReference type="EMBL" id="CDZ96216.1"/>
    </source>
</evidence>
<evidence type="ECO:0000259" key="11">
    <source>
        <dbReference type="SMART" id="SM00397"/>
    </source>
</evidence>
<dbReference type="GO" id="GO:0031902">
    <property type="term" value="C:late endosome membrane"/>
    <property type="evidence" value="ECO:0007669"/>
    <property type="project" value="TreeGrafter"/>
</dbReference>
<dbReference type="GO" id="GO:0012507">
    <property type="term" value="C:ER to Golgi transport vesicle membrane"/>
    <property type="evidence" value="ECO:0007669"/>
    <property type="project" value="TreeGrafter"/>
</dbReference>
<dbReference type="GO" id="GO:0006886">
    <property type="term" value="P:intracellular protein transport"/>
    <property type="evidence" value="ECO:0007669"/>
    <property type="project" value="InterPro"/>
</dbReference>
<dbReference type="Pfam" id="PF12352">
    <property type="entry name" value="V-SNARE_C"/>
    <property type="match status" value="1"/>
</dbReference>
<keyword evidence="5" id="KW-0653">Protein transport</keyword>
<feature type="coiled-coil region" evidence="9">
    <location>
        <begin position="90"/>
        <end position="146"/>
    </location>
</feature>
<dbReference type="SMART" id="SM00397">
    <property type="entry name" value="t_SNARE"/>
    <property type="match status" value="1"/>
</dbReference>
<comment type="subcellular location">
    <subcellularLocation>
        <location evidence="1">Membrane</location>
        <topology evidence="1">Single-pass type IV membrane protein</topology>
    </subcellularLocation>
</comment>